<dbReference type="EMBL" id="CP007453">
    <property type="protein sequence ID" value="AHM58128.1"/>
    <property type="molecule type" value="Genomic_DNA"/>
</dbReference>
<dbReference type="Gene3D" id="3.60.15.10">
    <property type="entry name" value="Ribonuclease Z/Hydroxyacylglutathione hydrolase-like"/>
    <property type="match status" value="1"/>
</dbReference>
<evidence type="ECO:0008006" key="3">
    <source>
        <dbReference type="Google" id="ProtNLM"/>
    </source>
</evidence>
<dbReference type="PATRIC" id="fig|1286171.3.peg.2809"/>
<dbReference type="InterPro" id="IPR014426">
    <property type="entry name" value="UPF0282_hydrls"/>
</dbReference>
<name>W8TK89_PEPAC</name>
<evidence type="ECO:0000313" key="1">
    <source>
        <dbReference type="EMBL" id="AHM58128.1"/>
    </source>
</evidence>
<dbReference type="SUPFAM" id="SSF56281">
    <property type="entry name" value="Metallo-hydrolase/oxidoreductase"/>
    <property type="match status" value="1"/>
</dbReference>
<organism evidence="1 2">
    <name type="scientific">Peptoclostridium acidaminophilum DSM 3953</name>
    <dbReference type="NCBI Taxonomy" id="1286171"/>
    <lineage>
        <taxon>Bacteria</taxon>
        <taxon>Bacillati</taxon>
        <taxon>Bacillota</taxon>
        <taxon>Clostridia</taxon>
        <taxon>Peptostreptococcales</taxon>
        <taxon>Peptoclostridiaceae</taxon>
        <taxon>Peptoclostridium</taxon>
    </lineage>
</organism>
<protein>
    <recommendedName>
        <fullName evidence="3">Metallo-beta-lactamase domain-containing protein</fullName>
    </recommendedName>
</protein>
<dbReference type="InterPro" id="IPR036866">
    <property type="entry name" value="RibonucZ/Hydroxyglut_hydro"/>
</dbReference>
<dbReference type="eggNOG" id="COG2248">
    <property type="taxonomic scope" value="Bacteria"/>
</dbReference>
<geneLocation type="plasmid" evidence="1 2">
    <name>EAL2_808p</name>
</geneLocation>
<keyword evidence="2" id="KW-1185">Reference proteome</keyword>
<dbReference type="Proteomes" id="UP000019591">
    <property type="component" value="Plasmid EAL2_808p"/>
</dbReference>
<dbReference type="AlphaFoldDB" id="W8TK89"/>
<sequence length="315" mass="35719">MKIKIIGTESLGVRGLSCIVEIGSRKIFIDPGLALGYLRNGLMPHPVQVGVGRIIRSRILEELTDATDVVISHFHGDHVPLYDANPYQLAVNQVKEIQSNFKIWASKCAESNDKIKKREEGIILGLKKDIYEAKGWIDDSLYFFDPVPHGELNTHQGNVTMTKITDGENVFIHASDIQLLADSTVNNILECEPDIVLASGPPIYLENYMKGRTEKAWNNALKLARGVSTLILDHHLLRSEEGLEWLVKLSELSGNRVICAADFVGIERHLLEARRSKLYEDMPVPDDWHHLYAENKVDAEVYLDAAREKYEWFRY</sequence>
<dbReference type="KEGG" id="eac:EAL2_808p06250"/>
<dbReference type="HOGENOM" id="CLU_079268_0_0_9"/>
<accession>W8TK89</accession>
<dbReference type="PIRSF" id="PIRSF004944">
    <property type="entry name" value="UCP004944_hydrls"/>
    <property type="match status" value="1"/>
</dbReference>
<keyword evidence="1" id="KW-0614">Plasmid</keyword>
<gene>
    <name evidence="1" type="ORF">EAL2_808p06250</name>
</gene>
<dbReference type="OrthoDB" id="9800940at2"/>
<reference evidence="1 2" key="1">
    <citation type="journal article" date="2014" name="Genome Announc.">
        <title>Complete Genome Sequence of Amino Acid-Utilizing Eubacterium acidaminophilum al-2 (DSM 3953).</title>
        <authorList>
            <person name="Poehlein A."/>
            <person name="Andreesen J.R."/>
            <person name="Daniel R."/>
        </authorList>
    </citation>
    <scope>NUCLEOTIDE SEQUENCE [LARGE SCALE GENOMIC DNA]</scope>
    <source>
        <strain evidence="1 2">DSM 3953</strain>
        <plasmid evidence="2">Plasmid EAL2_808p</plasmid>
    </source>
</reference>
<evidence type="ECO:0000313" key="2">
    <source>
        <dbReference type="Proteomes" id="UP000019591"/>
    </source>
</evidence>
<proteinExistence type="predicted"/>
<dbReference type="RefSeq" id="WP_025436972.1">
    <property type="nucleotide sequence ID" value="NZ_CP007453.1"/>
</dbReference>